<keyword evidence="3" id="KW-0238">DNA-binding</keyword>
<evidence type="ECO:0000313" key="8">
    <source>
        <dbReference type="EMBL" id="CAF0790241.1"/>
    </source>
</evidence>
<keyword evidence="4" id="KW-0804">Transcription</keyword>
<dbReference type="Proteomes" id="UP000663852">
    <property type="component" value="Unassembled WGS sequence"/>
</dbReference>
<dbReference type="Pfam" id="PF07716">
    <property type="entry name" value="bZIP_2"/>
    <property type="match status" value="1"/>
</dbReference>
<evidence type="ECO:0000256" key="1">
    <source>
        <dbReference type="ARBA" id="ARBA00004123"/>
    </source>
</evidence>
<keyword evidence="2" id="KW-0805">Transcription regulation</keyword>
<protein>
    <recommendedName>
        <fullName evidence="7">BZIP domain-containing protein</fullName>
    </recommendedName>
</protein>
<accession>A0A813S5E3</accession>
<reference evidence="8" key="1">
    <citation type="submission" date="2021-02" db="EMBL/GenBank/DDBJ databases">
        <authorList>
            <person name="Nowell W R."/>
        </authorList>
    </citation>
    <scope>NUCLEOTIDE SEQUENCE</scope>
</reference>
<feature type="domain" description="BZIP" evidence="7">
    <location>
        <begin position="98"/>
        <end position="152"/>
    </location>
</feature>
<dbReference type="InterPro" id="IPR046347">
    <property type="entry name" value="bZIP_sf"/>
</dbReference>
<dbReference type="GO" id="GO:0000978">
    <property type="term" value="F:RNA polymerase II cis-regulatory region sequence-specific DNA binding"/>
    <property type="evidence" value="ECO:0007669"/>
    <property type="project" value="TreeGrafter"/>
</dbReference>
<keyword evidence="6" id="KW-0175">Coiled coil</keyword>
<dbReference type="SUPFAM" id="SSF57959">
    <property type="entry name" value="Leucine zipper domain"/>
    <property type="match status" value="1"/>
</dbReference>
<dbReference type="GO" id="GO:0005634">
    <property type="term" value="C:nucleus"/>
    <property type="evidence" value="ECO:0007669"/>
    <property type="project" value="UniProtKB-SubCell"/>
</dbReference>
<keyword evidence="10" id="KW-1185">Reference proteome</keyword>
<dbReference type="PROSITE" id="PS50217">
    <property type="entry name" value="BZIP"/>
    <property type="match status" value="1"/>
</dbReference>
<gene>
    <name evidence="9" type="ORF">EDS130_LOCUS10359</name>
    <name evidence="8" type="ORF">XAT740_LOCUS2443</name>
</gene>
<dbReference type="PANTHER" id="PTHR11988:SF27">
    <property type="entry name" value="GH27708P"/>
    <property type="match status" value="1"/>
</dbReference>
<dbReference type="AlphaFoldDB" id="A0A813S5E3"/>
<dbReference type="EMBL" id="CAJNOJ010000036">
    <property type="protein sequence ID" value="CAF0912725.1"/>
    <property type="molecule type" value="Genomic_DNA"/>
</dbReference>
<dbReference type="Gene3D" id="1.20.5.170">
    <property type="match status" value="1"/>
</dbReference>
<evidence type="ECO:0000256" key="2">
    <source>
        <dbReference type="ARBA" id="ARBA00023015"/>
    </source>
</evidence>
<evidence type="ECO:0000256" key="5">
    <source>
        <dbReference type="ARBA" id="ARBA00023242"/>
    </source>
</evidence>
<dbReference type="CDD" id="cd14695">
    <property type="entry name" value="bZIP_HLF"/>
    <property type="match status" value="1"/>
</dbReference>
<dbReference type="PANTHER" id="PTHR11988">
    <property type="entry name" value="THYROTROPH EMBRYONIC FACTOR RELATED"/>
    <property type="match status" value="1"/>
</dbReference>
<comment type="subcellular location">
    <subcellularLocation>
        <location evidence="1">Nucleus</location>
    </subcellularLocation>
</comment>
<dbReference type="SMART" id="SM00338">
    <property type="entry name" value="BRLZ"/>
    <property type="match status" value="1"/>
</dbReference>
<evidence type="ECO:0000313" key="10">
    <source>
        <dbReference type="Proteomes" id="UP000663828"/>
    </source>
</evidence>
<keyword evidence="5" id="KW-0539">Nucleus</keyword>
<dbReference type="GO" id="GO:0000981">
    <property type="term" value="F:DNA-binding transcription factor activity, RNA polymerase II-specific"/>
    <property type="evidence" value="ECO:0007669"/>
    <property type="project" value="TreeGrafter"/>
</dbReference>
<dbReference type="Proteomes" id="UP000663828">
    <property type="component" value="Unassembled WGS sequence"/>
</dbReference>
<feature type="coiled-coil region" evidence="6">
    <location>
        <begin position="124"/>
        <end position="151"/>
    </location>
</feature>
<evidence type="ECO:0000256" key="4">
    <source>
        <dbReference type="ARBA" id="ARBA00023163"/>
    </source>
</evidence>
<name>A0A813S5E3_ADIRI</name>
<dbReference type="EMBL" id="CAJNOR010000085">
    <property type="protein sequence ID" value="CAF0790241.1"/>
    <property type="molecule type" value="Genomic_DNA"/>
</dbReference>
<organism evidence="8 10">
    <name type="scientific">Adineta ricciae</name>
    <name type="common">Rotifer</name>
    <dbReference type="NCBI Taxonomy" id="249248"/>
    <lineage>
        <taxon>Eukaryota</taxon>
        <taxon>Metazoa</taxon>
        <taxon>Spiralia</taxon>
        <taxon>Gnathifera</taxon>
        <taxon>Rotifera</taxon>
        <taxon>Eurotatoria</taxon>
        <taxon>Bdelloidea</taxon>
        <taxon>Adinetida</taxon>
        <taxon>Adinetidae</taxon>
        <taxon>Adineta</taxon>
    </lineage>
</organism>
<sequence length="158" mass="18476">MISSIASRLEILADIADQVEHNGENTQQLFFKYLLQSIEKKQNKPVEIARKLTDQSPSSIQNKFNQISQLRARHSPSNIDLCKHSKSNISQTDVYFDRRKKNNEAAKRSRDARRVKEDQIAMRATWLEQENLQLRLENAHLKQENLRLRSQIHHSTDS</sequence>
<evidence type="ECO:0000256" key="3">
    <source>
        <dbReference type="ARBA" id="ARBA00023125"/>
    </source>
</evidence>
<evidence type="ECO:0000256" key="6">
    <source>
        <dbReference type="SAM" id="Coils"/>
    </source>
</evidence>
<dbReference type="OrthoDB" id="6022300at2759"/>
<evidence type="ECO:0000259" key="7">
    <source>
        <dbReference type="PROSITE" id="PS50217"/>
    </source>
</evidence>
<comment type="caution">
    <text evidence="8">The sequence shown here is derived from an EMBL/GenBank/DDBJ whole genome shotgun (WGS) entry which is preliminary data.</text>
</comment>
<dbReference type="InterPro" id="IPR040223">
    <property type="entry name" value="PAR_bZIP"/>
</dbReference>
<dbReference type="InterPro" id="IPR004827">
    <property type="entry name" value="bZIP"/>
</dbReference>
<evidence type="ECO:0000313" key="9">
    <source>
        <dbReference type="EMBL" id="CAF0912725.1"/>
    </source>
</evidence>
<proteinExistence type="predicted"/>